<protein>
    <recommendedName>
        <fullName evidence="4">DUF742 domain-containing protein</fullName>
    </recommendedName>
</protein>
<comment type="caution">
    <text evidence="2">The sequence shown here is derived from an EMBL/GenBank/DDBJ whole genome shotgun (WGS) entry which is preliminary data.</text>
</comment>
<gene>
    <name evidence="2" type="ORF">Pmi06nite_43490</name>
</gene>
<dbReference type="Proteomes" id="UP000650628">
    <property type="component" value="Unassembled WGS sequence"/>
</dbReference>
<feature type="region of interest" description="Disordered" evidence="1">
    <location>
        <begin position="1"/>
        <end position="42"/>
    </location>
</feature>
<proteinExistence type="predicted"/>
<evidence type="ECO:0000313" key="2">
    <source>
        <dbReference type="EMBL" id="GII30907.1"/>
    </source>
</evidence>
<evidence type="ECO:0008006" key="4">
    <source>
        <dbReference type="Google" id="ProtNLM"/>
    </source>
</evidence>
<sequence length="148" mass="15815">MAGGGWSNEPYPPVDDAHRYYGGSTNPGQSTPPPSPERSSLVRPYAVTGGRTAARLQLAMEALVSSATSIHQDLSILTPERQAISSLCRQVRSVAEISALLRMPLGVVRVVVGDMAAEGLVHVHQPQLDAGKPDLNLLERVLSGLRRL</sequence>
<dbReference type="EMBL" id="BOOO01000022">
    <property type="protein sequence ID" value="GII30907.1"/>
    <property type="molecule type" value="Genomic_DNA"/>
</dbReference>
<dbReference type="PANTHER" id="PTHR36221">
    <property type="entry name" value="DUF742 DOMAIN-CONTAINING PROTEIN"/>
    <property type="match status" value="1"/>
</dbReference>
<dbReference type="AlphaFoldDB" id="A0A8J3X7F8"/>
<dbReference type="Pfam" id="PF05331">
    <property type="entry name" value="DUF742"/>
    <property type="match status" value="1"/>
</dbReference>
<organism evidence="2 3">
    <name type="scientific">Planotetraspora mira</name>
    <dbReference type="NCBI Taxonomy" id="58121"/>
    <lineage>
        <taxon>Bacteria</taxon>
        <taxon>Bacillati</taxon>
        <taxon>Actinomycetota</taxon>
        <taxon>Actinomycetes</taxon>
        <taxon>Streptosporangiales</taxon>
        <taxon>Streptosporangiaceae</taxon>
        <taxon>Planotetraspora</taxon>
    </lineage>
</organism>
<keyword evidence="3" id="KW-1185">Reference proteome</keyword>
<dbReference type="PANTHER" id="PTHR36221:SF1">
    <property type="entry name" value="DUF742 DOMAIN-CONTAINING PROTEIN"/>
    <property type="match status" value="1"/>
</dbReference>
<accession>A0A8J3X7F8</accession>
<name>A0A8J3X7F8_9ACTN</name>
<dbReference type="InterPro" id="IPR007995">
    <property type="entry name" value="DUF742"/>
</dbReference>
<dbReference type="RefSeq" id="WP_373317323.1">
    <property type="nucleotide sequence ID" value="NZ_BOOO01000022.1"/>
</dbReference>
<reference evidence="2 3" key="1">
    <citation type="submission" date="2021-01" db="EMBL/GenBank/DDBJ databases">
        <title>Whole genome shotgun sequence of Planotetraspora mira NBRC 15435.</title>
        <authorList>
            <person name="Komaki H."/>
            <person name="Tamura T."/>
        </authorList>
    </citation>
    <scope>NUCLEOTIDE SEQUENCE [LARGE SCALE GENOMIC DNA]</scope>
    <source>
        <strain evidence="2 3">NBRC 15435</strain>
    </source>
</reference>
<evidence type="ECO:0000313" key="3">
    <source>
        <dbReference type="Proteomes" id="UP000650628"/>
    </source>
</evidence>
<evidence type="ECO:0000256" key="1">
    <source>
        <dbReference type="SAM" id="MobiDB-lite"/>
    </source>
</evidence>